<dbReference type="PANTHER" id="PTHR46515:SF1">
    <property type="entry name" value="TATA ELEMENT MODULATORY FACTOR"/>
    <property type="match status" value="1"/>
</dbReference>
<comment type="caution">
    <text evidence="7">The sequence shown here is derived from an EMBL/GenBank/DDBJ whole genome shotgun (WGS) entry which is preliminary data.</text>
</comment>
<dbReference type="GO" id="GO:0005794">
    <property type="term" value="C:Golgi apparatus"/>
    <property type="evidence" value="ECO:0007669"/>
    <property type="project" value="UniProtKB-SubCell"/>
</dbReference>
<dbReference type="InterPro" id="IPR022092">
    <property type="entry name" value="TMF_DNA-bd"/>
</dbReference>
<dbReference type="AlphaFoldDB" id="A0A7K5L0H1"/>
<evidence type="ECO:0000259" key="6">
    <source>
        <dbReference type="Pfam" id="PF12325"/>
    </source>
</evidence>
<evidence type="ECO:0000313" key="7">
    <source>
        <dbReference type="EMBL" id="NWT11601.1"/>
    </source>
</evidence>
<feature type="non-terminal residue" evidence="7">
    <location>
        <position position="1"/>
    </location>
</feature>
<keyword evidence="3 4" id="KW-0175">Coiled coil</keyword>
<dbReference type="PANTHER" id="PTHR46515">
    <property type="entry name" value="TATA ELEMENT MODULATORY FACTOR TMF1"/>
    <property type="match status" value="1"/>
</dbReference>
<feature type="coiled-coil region" evidence="4">
    <location>
        <begin position="1003"/>
        <end position="1107"/>
    </location>
</feature>
<feature type="compositionally biased region" description="Basic and acidic residues" evidence="5">
    <location>
        <begin position="381"/>
        <end position="392"/>
    </location>
</feature>
<proteinExistence type="predicted"/>
<feature type="compositionally biased region" description="Polar residues" evidence="5">
    <location>
        <begin position="50"/>
        <end position="81"/>
    </location>
</feature>
<feature type="compositionally biased region" description="Basic and acidic residues" evidence="5">
    <location>
        <begin position="125"/>
        <end position="138"/>
    </location>
</feature>
<organism evidence="7 8">
    <name type="scientific">Vireo altiloquus</name>
    <name type="common">Black-whiskered vireo</name>
    <name type="synonym">Muscicapa altiloqua</name>
    <dbReference type="NCBI Taxonomy" id="34956"/>
    <lineage>
        <taxon>Eukaryota</taxon>
        <taxon>Metazoa</taxon>
        <taxon>Chordata</taxon>
        <taxon>Craniata</taxon>
        <taxon>Vertebrata</taxon>
        <taxon>Euteleostomi</taxon>
        <taxon>Archelosauria</taxon>
        <taxon>Archosauria</taxon>
        <taxon>Dinosauria</taxon>
        <taxon>Saurischia</taxon>
        <taxon>Theropoda</taxon>
        <taxon>Coelurosauria</taxon>
        <taxon>Aves</taxon>
        <taxon>Neognathae</taxon>
        <taxon>Neoaves</taxon>
        <taxon>Telluraves</taxon>
        <taxon>Australaves</taxon>
        <taxon>Passeriformes</taxon>
        <taxon>Corvoidea</taxon>
        <taxon>Vireonidae</taxon>
        <taxon>Vireoninae</taxon>
        <taxon>Vireo</taxon>
    </lineage>
</organism>
<feature type="region of interest" description="Disordered" evidence="5">
    <location>
        <begin position="346"/>
        <end position="419"/>
    </location>
</feature>
<evidence type="ECO:0000313" key="8">
    <source>
        <dbReference type="Proteomes" id="UP000589495"/>
    </source>
</evidence>
<dbReference type="EMBL" id="VZRF01004970">
    <property type="protein sequence ID" value="NWT11601.1"/>
    <property type="molecule type" value="Genomic_DNA"/>
</dbReference>
<feature type="compositionally biased region" description="Basic and acidic residues" evidence="5">
    <location>
        <begin position="234"/>
        <end position="251"/>
    </location>
</feature>
<protein>
    <submittedName>
        <fullName evidence="7">TMF1 factor</fullName>
    </submittedName>
</protein>
<accession>A0A7K5L0H1</accession>
<evidence type="ECO:0000256" key="1">
    <source>
        <dbReference type="ARBA" id="ARBA00004555"/>
    </source>
</evidence>
<name>A0A7K5L0H1_VIRAL</name>
<evidence type="ECO:0000256" key="4">
    <source>
        <dbReference type="SAM" id="Coils"/>
    </source>
</evidence>
<feature type="domain" description="TATA element modulatory factor 1 TATA binding" evidence="6">
    <location>
        <begin position="995"/>
        <end position="1104"/>
    </location>
</feature>
<feature type="compositionally biased region" description="Low complexity" evidence="5">
    <location>
        <begin position="365"/>
        <end position="378"/>
    </location>
</feature>
<feature type="compositionally biased region" description="Basic and acidic residues" evidence="5">
    <location>
        <begin position="192"/>
        <end position="210"/>
    </location>
</feature>
<sequence>PRMSWFNASQLSSFAKQALSQAQKSIDRVLDIQAEESPWPDAVIPDYGDGTNSVISGGWDTSSWGLSSNTEPQNQPISPTAITKPVRRTVVDESENFFSAFLSPTDVQSIQKNPVVSKPPAKSQRPKEEVKSTLKESQHSSQQEGPVTTEAEGKDSSVAALDLKSLDIPKEELEENAVLQSDAQHEASTNEVTDKKVSAVNLKEPEDSPTEKSSVGGDGAAGAPEGTSQPLEAGTKDLGLEGKERKTEDRQSNTPSPPISTFSSGTSTTSDIEVLDHESVISESSVSSRQEAADSKSSLHLMQTSFQLLSTSACADYNRLDDFQKMTESCGSSDAFERIDSFSVQSLDSRSVSEINSDDELSGRASASASVAVSPSVPKTEMVDALKNKSENLNDAPVLHAEEAEMEESGRSATPVNSEQPDVVVLVAAVQTVEDQVVKEEAEPQQDAGEQLVEEGTEKQELKKMIDSLTEKLEKREIQLLSTSKERARLEEAYDNLKDEMFRMKEESSSLSSLKEEFAQRIADAEKKLQLACKERDAAKKEVKTVKEELATRLNTNETAELLKEKEEQIKGLMEEGEKLSKQQLHNSNIIKKLRAKEKERENINTKQSKKIKELEEELQHLKQVLDGKEDLEKQHRDSIKQLNSVVERQEKDLAKLQAEVEELEERNRSVQAALDSAYKELADLHKANATKDSEAQEAALSREMKAKEELGLALEKAQEEARQQQEALAIQVADLRLALQRAEQQAARKEDYLRQEISELQQRLQEAESRNQELSQSVTSAARPLLRQIENLQATLAAQTSAWEKLEKNLSDRLGEMSQTLLAAAAERERAATEELLANKIQMSSSESQNSLLRQENTRLQAQLEVERNKLKKMESENSRYEVELEGLKDEYAKTLEDAKKEKTLLATQLEMEKMKVEQERKKAILVQEAAKEKDRKSFTVETVSSTPSMSRSSSISGVDMAGLQTSFLSQDDPHDHSFGPIATSGNNLYDAIRMGSGSSIIENLQSQLKLREGEISHLQLEIGNLEKTRSIMAEELVKLTNQNDELEEKVKEIPKLRTQLKDLDQRYNTILQMYGEKAEEAEELRLDLEDVKNMYKTQIDELLKQRQN</sequence>
<feature type="non-terminal residue" evidence="7">
    <location>
        <position position="1110"/>
    </location>
</feature>
<evidence type="ECO:0000256" key="2">
    <source>
        <dbReference type="ARBA" id="ARBA00023034"/>
    </source>
</evidence>
<comment type="subcellular location">
    <subcellularLocation>
        <location evidence="1">Golgi apparatus</location>
    </subcellularLocation>
</comment>
<dbReference type="Pfam" id="PF12329">
    <property type="entry name" value="TMF_DNA_bd"/>
    <property type="match status" value="1"/>
</dbReference>
<feature type="compositionally biased region" description="Polar residues" evidence="5">
    <location>
        <begin position="178"/>
        <end position="191"/>
    </location>
</feature>
<dbReference type="Proteomes" id="UP000589495">
    <property type="component" value="Unassembled WGS sequence"/>
</dbReference>
<feature type="compositionally biased region" description="Polar residues" evidence="5">
    <location>
        <begin position="346"/>
        <end position="355"/>
    </location>
</feature>
<feature type="region of interest" description="Disordered" evidence="5">
    <location>
        <begin position="39"/>
        <end position="86"/>
    </location>
</feature>
<evidence type="ECO:0000256" key="5">
    <source>
        <dbReference type="SAM" id="MobiDB-lite"/>
    </source>
</evidence>
<dbReference type="InterPro" id="IPR052602">
    <property type="entry name" value="Growth_transcription_reg"/>
</dbReference>
<keyword evidence="2" id="KW-0333">Golgi apparatus</keyword>
<keyword evidence="8" id="KW-1185">Reference proteome</keyword>
<dbReference type="Pfam" id="PF12325">
    <property type="entry name" value="TMF_TATA_bd"/>
    <property type="match status" value="1"/>
</dbReference>
<feature type="compositionally biased region" description="Low complexity" evidence="5">
    <location>
        <begin position="259"/>
        <end position="270"/>
    </location>
</feature>
<reference evidence="7 8" key="1">
    <citation type="submission" date="2019-09" db="EMBL/GenBank/DDBJ databases">
        <title>Bird 10,000 Genomes (B10K) Project - Family phase.</title>
        <authorList>
            <person name="Zhang G."/>
        </authorList>
    </citation>
    <scope>NUCLEOTIDE SEQUENCE [LARGE SCALE GENOMIC DNA]</scope>
    <source>
        <strain evidence="7">B10K-DU-001-22</strain>
        <tissue evidence="7">Muscle</tissue>
    </source>
</reference>
<evidence type="ECO:0000256" key="3">
    <source>
        <dbReference type="ARBA" id="ARBA00023054"/>
    </source>
</evidence>
<gene>
    <name evidence="7" type="primary">Tmf1</name>
    <name evidence="7" type="ORF">VIRALT_R05329</name>
</gene>
<dbReference type="GO" id="GO:0005783">
    <property type="term" value="C:endoplasmic reticulum"/>
    <property type="evidence" value="ECO:0007669"/>
    <property type="project" value="TreeGrafter"/>
</dbReference>
<feature type="region of interest" description="Disordered" evidence="5">
    <location>
        <begin position="438"/>
        <end position="459"/>
    </location>
</feature>
<feature type="region of interest" description="Disordered" evidence="5">
    <location>
        <begin position="108"/>
        <end position="297"/>
    </location>
</feature>
<dbReference type="InterPro" id="IPR022091">
    <property type="entry name" value="TMF_TATA-bd"/>
</dbReference>